<organism evidence="1 2">
    <name type="scientific">Lentinula boryana</name>
    <dbReference type="NCBI Taxonomy" id="40481"/>
    <lineage>
        <taxon>Eukaryota</taxon>
        <taxon>Fungi</taxon>
        <taxon>Dikarya</taxon>
        <taxon>Basidiomycota</taxon>
        <taxon>Agaricomycotina</taxon>
        <taxon>Agaricomycetes</taxon>
        <taxon>Agaricomycetidae</taxon>
        <taxon>Agaricales</taxon>
        <taxon>Marasmiineae</taxon>
        <taxon>Omphalotaceae</taxon>
        <taxon>Lentinula</taxon>
    </lineage>
</organism>
<proteinExistence type="predicted"/>
<sequence>MSCQFGRISLFCLLSIDKLAASFARLYRENLIFVTCTTIFTEPCFILRRVYLSMGVLSFGLKTLFRGHLFTNWNRLIAPPPSSSSPLRVKSTVIMNAAGDTKSLPRIMLVLLLLKS</sequence>
<reference evidence="1" key="1">
    <citation type="submission" date="2022-08" db="EMBL/GenBank/DDBJ databases">
        <authorList>
            <consortium name="DOE Joint Genome Institute"/>
            <person name="Min B."/>
            <person name="Riley R."/>
            <person name="Sierra-Patev S."/>
            <person name="Naranjo-Ortiz M."/>
            <person name="Looney B."/>
            <person name="Konkel Z."/>
            <person name="Slot J.C."/>
            <person name="Sakamoto Y."/>
            <person name="Steenwyk J.L."/>
            <person name="Rokas A."/>
            <person name="Carro J."/>
            <person name="Camarero S."/>
            <person name="Ferreira P."/>
            <person name="Molpeceres G."/>
            <person name="Ruiz-Duenas F.J."/>
            <person name="Serrano A."/>
            <person name="Henrissat B."/>
            <person name="Drula E."/>
            <person name="Hughes K.W."/>
            <person name="Mata J.L."/>
            <person name="Ishikawa N.K."/>
            <person name="Vargas-Isla R."/>
            <person name="Ushijima S."/>
            <person name="Smith C.A."/>
            <person name="Ahrendt S."/>
            <person name="Andreopoulos W."/>
            <person name="He G."/>
            <person name="Labutti K."/>
            <person name="Lipzen A."/>
            <person name="Ng V."/>
            <person name="Sandor L."/>
            <person name="Barry K."/>
            <person name="Martinez A.T."/>
            <person name="Xiao Y."/>
            <person name="Gibbons J.G."/>
            <person name="Terashima K."/>
            <person name="Hibbett D.S."/>
            <person name="Grigoriev I.V."/>
        </authorList>
    </citation>
    <scope>NUCLEOTIDE SEQUENCE</scope>
    <source>
        <strain evidence="1">TFB10827</strain>
    </source>
</reference>
<comment type="caution">
    <text evidence="1">The sequence shown here is derived from an EMBL/GenBank/DDBJ whole genome shotgun (WGS) entry which is preliminary data.</text>
</comment>
<dbReference type="EMBL" id="MU790803">
    <property type="protein sequence ID" value="KAJ3992982.1"/>
    <property type="molecule type" value="Genomic_DNA"/>
</dbReference>
<evidence type="ECO:0000313" key="1">
    <source>
        <dbReference type="EMBL" id="KAJ3992982.1"/>
    </source>
</evidence>
<keyword evidence="2" id="KW-1185">Reference proteome</keyword>
<gene>
    <name evidence="1" type="ORF">F5050DRAFT_824178</name>
</gene>
<dbReference type="Proteomes" id="UP001163828">
    <property type="component" value="Unassembled WGS sequence"/>
</dbReference>
<accession>A0ABQ8Q2Q3</accession>
<protein>
    <submittedName>
        <fullName evidence="1">Uncharacterized protein</fullName>
    </submittedName>
</protein>
<name>A0ABQ8Q2Q3_9AGAR</name>
<evidence type="ECO:0000313" key="2">
    <source>
        <dbReference type="Proteomes" id="UP001163828"/>
    </source>
</evidence>